<gene>
    <name evidence="1" type="ORF">C1SCF055_LOCUS37416</name>
</gene>
<keyword evidence="4" id="KW-1185">Reference proteome</keyword>
<evidence type="ECO:0000313" key="3">
    <source>
        <dbReference type="EMBL" id="CAL4799657.1"/>
    </source>
</evidence>
<dbReference type="EMBL" id="CAMXCT030005434">
    <property type="protein sequence ID" value="CAL4799657.1"/>
    <property type="molecule type" value="Genomic_DNA"/>
</dbReference>
<evidence type="ECO:0000313" key="1">
    <source>
        <dbReference type="EMBL" id="CAI4012345.1"/>
    </source>
</evidence>
<accession>A0A9P1DMJ7</accession>
<dbReference type="Proteomes" id="UP001152797">
    <property type="component" value="Unassembled WGS sequence"/>
</dbReference>
<evidence type="ECO:0000313" key="2">
    <source>
        <dbReference type="EMBL" id="CAL1165720.1"/>
    </source>
</evidence>
<protein>
    <submittedName>
        <fullName evidence="3">GDP-mannose transporter GONST5</fullName>
    </submittedName>
</protein>
<dbReference type="OrthoDB" id="10628976at2759"/>
<organism evidence="1">
    <name type="scientific">Cladocopium goreaui</name>
    <dbReference type="NCBI Taxonomy" id="2562237"/>
    <lineage>
        <taxon>Eukaryota</taxon>
        <taxon>Sar</taxon>
        <taxon>Alveolata</taxon>
        <taxon>Dinophyceae</taxon>
        <taxon>Suessiales</taxon>
        <taxon>Symbiodiniaceae</taxon>
        <taxon>Cladocopium</taxon>
    </lineage>
</organism>
<sequence length="174" mass="18813">MGCVAQMDKKVAENFTAAPPGWLHLVTRLYHLLLEPRKEGRDRIAKAPFGLACGESKMGAVLSVCGNVSTALVLLTSDALCSLVQTASHCLVDLVDFICGSGKNTVRKKIAWHEQRYSNAPIYANDKPSKGASLGDLDVEKTMAQSKFPIAPEKLIQRAKEVLASEFGTAPWQG</sequence>
<dbReference type="AlphaFoldDB" id="A0A9P1DMJ7"/>
<dbReference type="EMBL" id="CAMXCT020005434">
    <property type="protein sequence ID" value="CAL1165720.1"/>
    <property type="molecule type" value="Genomic_DNA"/>
</dbReference>
<evidence type="ECO:0000313" key="4">
    <source>
        <dbReference type="Proteomes" id="UP001152797"/>
    </source>
</evidence>
<dbReference type="EMBL" id="CAMXCT010005434">
    <property type="protein sequence ID" value="CAI4012345.1"/>
    <property type="molecule type" value="Genomic_DNA"/>
</dbReference>
<name>A0A9P1DMJ7_9DINO</name>
<reference evidence="1" key="1">
    <citation type="submission" date="2022-10" db="EMBL/GenBank/DDBJ databases">
        <authorList>
            <person name="Chen Y."/>
            <person name="Dougan E. K."/>
            <person name="Chan C."/>
            <person name="Rhodes N."/>
            <person name="Thang M."/>
        </authorList>
    </citation>
    <scope>NUCLEOTIDE SEQUENCE</scope>
</reference>
<comment type="caution">
    <text evidence="1">The sequence shown here is derived from an EMBL/GenBank/DDBJ whole genome shotgun (WGS) entry which is preliminary data.</text>
</comment>
<proteinExistence type="predicted"/>
<reference evidence="2" key="2">
    <citation type="submission" date="2024-04" db="EMBL/GenBank/DDBJ databases">
        <authorList>
            <person name="Chen Y."/>
            <person name="Shah S."/>
            <person name="Dougan E. K."/>
            <person name="Thang M."/>
            <person name="Chan C."/>
        </authorList>
    </citation>
    <scope>NUCLEOTIDE SEQUENCE [LARGE SCALE GENOMIC DNA]</scope>
</reference>